<evidence type="ECO:0000256" key="3">
    <source>
        <dbReference type="ARBA" id="ARBA00022984"/>
    </source>
</evidence>
<name>A0A1F6TQB7_9PROT</name>
<keyword evidence="3" id="KW-0573">Peptidoglycan synthesis</keyword>
<evidence type="ECO:0000256" key="7">
    <source>
        <dbReference type="ARBA" id="ARBA00023288"/>
    </source>
</evidence>
<dbReference type="Proteomes" id="UP000178885">
    <property type="component" value="Unassembled WGS sequence"/>
</dbReference>
<dbReference type="STRING" id="1817760.A2151_09185"/>
<evidence type="ECO:0000256" key="5">
    <source>
        <dbReference type="ARBA" id="ARBA00023139"/>
    </source>
</evidence>
<evidence type="ECO:0008006" key="11">
    <source>
        <dbReference type="Google" id="ProtNLM"/>
    </source>
</evidence>
<dbReference type="GO" id="GO:0031241">
    <property type="term" value="C:periplasmic side of cell outer membrane"/>
    <property type="evidence" value="ECO:0007669"/>
    <property type="project" value="TreeGrafter"/>
</dbReference>
<dbReference type="InterPro" id="IPR011990">
    <property type="entry name" value="TPR-like_helical_dom_sf"/>
</dbReference>
<evidence type="ECO:0000256" key="1">
    <source>
        <dbReference type="ARBA" id="ARBA00022729"/>
    </source>
</evidence>
<keyword evidence="2" id="KW-0133">Cell shape</keyword>
<accession>A0A1F6TQB7</accession>
<keyword evidence="5" id="KW-0564">Palmitate</keyword>
<comment type="caution">
    <text evidence="9">The sequence shown here is derived from an EMBL/GenBank/DDBJ whole genome shotgun (WGS) entry which is preliminary data.</text>
</comment>
<dbReference type="GO" id="GO:0030234">
    <property type="term" value="F:enzyme regulator activity"/>
    <property type="evidence" value="ECO:0007669"/>
    <property type="project" value="TreeGrafter"/>
</dbReference>
<feature type="signal peptide" evidence="8">
    <location>
        <begin position="1"/>
        <end position="29"/>
    </location>
</feature>
<dbReference type="Pfam" id="PF04348">
    <property type="entry name" value="LppC"/>
    <property type="match status" value="1"/>
</dbReference>
<dbReference type="PANTHER" id="PTHR38038:SF1">
    <property type="entry name" value="PENICILLIN-BINDING PROTEIN ACTIVATOR LPOA"/>
    <property type="match status" value="1"/>
</dbReference>
<evidence type="ECO:0000256" key="8">
    <source>
        <dbReference type="SAM" id="SignalP"/>
    </source>
</evidence>
<keyword evidence="1 8" id="KW-0732">Signal</keyword>
<evidence type="ECO:0000256" key="4">
    <source>
        <dbReference type="ARBA" id="ARBA00023136"/>
    </source>
</evidence>
<dbReference type="PROSITE" id="PS51257">
    <property type="entry name" value="PROKAR_LIPOPROTEIN"/>
    <property type="match status" value="1"/>
</dbReference>
<dbReference type="Gene3D" id="1.25.40.650">
    <property type="match status" value="1"/>
</dbReference>
<gene>
    <name evidence="9" type="ORF">A2151_09185</name>
</gene>
<evidence type="ECO:0000313" key="9">
    <source>
        <dbReference type="EMBL" id="OGI47295.1"/>
    </source>
</evidence>
<dbReference type="PANTHER" id="PTHR38038">
    <property type="entry name" value="PENICILLIN-BINDING PROTEIN ACTIVATOR LPOA"/>
    <property type="match status" value="1"/>
</dbReference>
<proteinExistence type="predicted"/>
<reference evidence="9 10" key="1">
    <citation type="journal article" date="2016" name="Nat. Commun.">
        <title>Thousands of microbial genomes shed light on interconnected biogeochemical processes in an aquifer system.</title>
        <authorList>
            <person name="Anantharaman K."/>
            <person name="Brown C.T."/>
            <person name="Hug L.A."/>
            <person name="Sharon I."/>
            <person name="Castelle C.J."/>
            <person name="Probst A.J."/>
            <person name="Thomas B.C."/>
            <person name="Singh A."/>
            <person name="Wilkins M.J."/>
            <person name="Karaoz U."/>
            <person name="Brodie E.L."/>
            <person name="Williams K.H."/>
            <person name="Hubbard S.S."/>
            <person name="Banfield J.F."/>
        </authorList>
    </citation>
    <scope>NUCLEOTIDE SEQUENCE [LARGE SCALE GENOMIC DNA]</scope>
</reference>
<dbReference type="SUPFAM" id="SSF53822">
    <property type="entry name" value="Periplasmic binding protein-like I"/>
    <property type="match status" value="1"/>
</dbReference>
<sequence length="643" mass="70382">MKATRFSPRFPWAVAVLAAVLAGCGTVRVAPPPEVPVRPEAAERAEQAGEYVLAAREYSRLAHAAQPPQKQHFQLRAADALIKAGQAREARDIVQGVKVAGLDSSFAARRLILLARILASEGAHEKAIRQLDEAARTRNLDPNLIAEIHRVRAQQELALNNPIGAVRNLVQRESYIVGKEAIAENQVDLWKILSALSRSRLAAERDLARDPALSGWIDLALAASENAGSPSRLATAIARWRQEYPKHPAGEPLLALIATPAPGFAARIDRIALLLPLTSSYALAAQAVRDGLLAMDAANSDPEKPKVKVYDTGADPAKAAEAYNTAVQEGAQVVIGPLGREAVDSVIRSTQIAVPTLLLSHTDEEAAAKSKILFQFGLPPEQEARQSAERAYLDGHRQAALFYPKNAWGERLAAAFTAQWQRLGGLVVATQAYQEDQNDYSESIKQMLNIEQSIARKDLLERKLGVKIPFEANHARRRQDVDFIFLAADAKRGRLIKPQLNFYQAARVPVYATSHIYTGKDDPVNDTDLDGVLFADMPWMLVGDGKIQELRARLQGNWPHARSDLDRLYALGMDSYAILPHLNRIGADSGARFNGVTSGLSLDRNGRLHRHLLWAQFRKGVPRLIDTSLSSRGQFQIESASGG</sequence>
<dbReference type="CDD" id="cd06339">
    <property type="entry name" value="PBP1_YraM_LppC_lipoprotein-like"/>
    <property type="match status" value="1"/>
</dbReference>
<organism evidence="9 10">
    <name type="scientific">Candidatus Muproteobacteria bacterium RBG_16_65_34</name>
    <dbReference type="NCBI Taxonomy" id="1817760"/>
    <lineage>
        <taxon>Bacteria</taxon>
        <taxon>Pseudomonadati</taxon>
        <taxon>Pseudomonadota</taxon>
        <taxon>Candidatus Muproteobacteria</taxon>
    </lineage>
</organism>
<feature type="chain" id="PRO_5009526781" description="Penicillin-binding protein activator" evidence="8">
    <location>
        <begin position="30"/>
        <end position="643"/>
    </location>
</feature>
<dbReference type="GO" id="GO:0008360">
    <property type="term" value="P:regulation of cell shape"/>
    <property type="evidence" value="ECO:0007669"/>
    <property type="project" value="UniProtKB-KW"/>
</dbReference>
<keyword evidence="7" id="KW-0449">Lipoprotein</keyword>
<dbReference type="GO" id="GO:0009252">
    <property type="term" value="P:peptidoglycan biosynthetic process"/>
    <property type="evidence" value="ECO:0007669"/>
    <property type="project" value="UniProtKB-KW"/>
</dbReference>
<evidence type="ECO:0000256" key="6">
    <source>
        <dbReference type="ARBA" id="ARBA00023237"/>
    </source>
</evidence>
<keyword evidence="6" id="KW-0998">Cell outer membrane</keyword>
<protein>
    <recommendedName>
        <fullName evidence="11">Penicillin-binding protein activator</fullName>
    </recommendedName>
</protein>
<dbReference type="AlphaFoldDB" id="A0A1F6TQB7"/>
<dbReference type="Gene3D" id="1.25.40.10">
    <property type="entry name" value="Tetratricopeptide repeat domain"/>
    <property type="match status" value="1"/>
</dbReference>
<dbReference type="InterPro" id="IPR007443">
    <property type="entry name" value="LpoA"/>
</dbReference>
<dbReference type="InterPro" id="IPR028082">
    <property type="entry name" value="Peripla_BP_I"/>
</dbReference>
<dbReference type="Gene3D" id="3.40.50.2300">
    <property type="match status" value="2"/>
</dbReference>
<keyword evidence="4" id="KW-0472">Membrane</keyword>
<evidence type="ECO:0000313" key="10">
    <source>
        <dbReference type="Proteomes" id="UP000178885"/>
    </source>
</evidence>
<evidence type="ECO:0000256" key="2">
    <source>
        <dbReference type="ARBA" id="ARBA00022960"/>
    </source>
</evidence>
<dbReference type="EMBL" id="MFSU01000059">
    <property type="protein sequence ID" value="OGI47295.1"/>
    <property type="molecule type" value="Genomic_DNA"/>
</dbReference>